<evidence type="ECO:0000256" key="2">
    <source>
        <dbReference type="ARBA" id="ARBA00022737"/>
    </source>
</evidence>
<dbReference type="PROSITE" id="PS00101">
    <property type="entry name" value="HEXAPEP_TRANSFERASES"/>
    <property type="match status" value="1"/>
</dbReference>
<accession>A0ABX1ZZ69</accession>
<sequence length="569" mass="60893">MSDEATTSLDRTAVDYNPWTLAEAAGPEQKARQHALQRRLAAERGFRFGEGCFLSELASVTNDTLELGDRTYVAAGAYLTGDLVAGRDCSINPYTVVRGAVTLGAGVRIGAHTSLLGFNHTMDDPDVEIFRQPLVTEGITVGDDVWIGSHVVVLDGVTVGDKAVLAAGAVVTKDVPAGAVVGGNPARLIRWRTGPAARTGNRPGDLAGAVAALADSAREQAGHLLDRCWDDGAELFVDAPGAVPTVRAQCDAVEIADLLLDGPPPHRPAEDAAALLRSWQDPTTGLVGELGADGRPTRPGTLLDDGAAAYHVLAVGYALDLLRSRFDHPIAVVADLDADEVVETLAALDWRDDAWACGHLVDALGTALHWNQRLGRAHRTGATEALFGWLLTSADPRTGMWGAPSRAQGLLQMVNGYYRAARGTFAQHGLPVPHAERVVDTVLEHVRDPRWFRPEQQNACNVLDVAHPLWLTRGAGHRGDEVVDVARGLLRDALGTWRTDEGFAFRAPHRTTSGAQGTTPGLQGTEMWLAVVWYLADLAGVSDELGYRPRGVHRPEPVAALGESVRRRW</sequence>
<keyword evidence="4" id="KW-1185">Reference proteome</keyword>
<dbReference type="EMBL" id="JABEZU010000001">
    <property type="protein sequence ID" value="NOV95902.1"/>
    <property type="molecule type" value="Genomic_DNA"/>
</dbReference>
<dbReference type="PANTHER" id="PTHR43300">
    <property type="entry name" value="ACETYLTRANSFERASE"/>
    <property type="match status" value="1"/>
</dbReference>
<dbReference type="Gene3D" id="2.160.10.10">
    <property type="entry name" value="Hexapeptide repeat proteins"/>
    <property type="match status" value="1"/>
</dbReference>
<dbReference type="RefSeq" id="WP_171782163.1">
    <property type="nucleotide sequence ID" value="NZ_BAAAML010000002.1"/>
</dbReference>
<dbReference type="PANTHER" id="PTHR43300:SF11">
    <property type="entry name" value="ACETYLTRANSFERASE RV3034C-RELATED"/>
    <property type="match status" value="1"/>
</dbReference>
<dbReference type="InterPro" id="IPR018357">
    <property type="entry name" value="Hexapep_transf_CS"/>
</dbReference>
<organism evidence="3 4">
    <name type="scientific">Isoptericola halotolerans</name>
    <dbReference type="NCBI Taxonomy" id="300560"/>
    <lineage>
        <taxon>Bacteria</taxon>
        <taxon>Bacillati</taxon>
        <taxon>Actinomycetota</taxon>
        <taxon>Actinomycetes</taxon>
        <taxon>Micrococcales</taxon>
        <taxon>Promicromonosporaceae</taxon>
        <taxon>Isoptericola</taxon>
    </lineage>
</organism>
<dbReference type="Proteomes" id="UP000757540">
    <property type="component" value="Unassembled WGS sequence"/>
</dbReference>
<keyword evidence="2" id="KW-0677">Repeat</keyword>
<dbReference type="Pfam" id="PF00132">
    <property type="entry name" value="Hexapep"/>
    <property type="match status" value="1"/>
</dbReference>
<evidence type="ECO:0000313" key="3">
    <source>
        <dbReference type="EMBL" id="NOV95902.1"/>
    </source>
</evidence>
<keyword evidence="1" id="KW-0808">Transferase</keyword>
<dbReference type="InterPro" id="IPR011004">
    <property type="entry name" value="Trimer_LpxA-like_sf"/>
</dbReference>
<dbReference type="SUPFAM" id="SSF51161">
    <property type="entry name" value="Trimeric LpxA-like enzymes"/>
    <property type="match status" value="1"/>
</dbReference>
<reference evidence="3 4" key="1">
    <citation type="submission" date="2020-05" db="EMBL/GenBank/DDBJ databases">
        <title>Genomic Encyclopedia of Type Strains, Phase III (KMG-III): the genomes of soil and plant-associated and newly described type strains.</title>
        <authorList>
            <person name="Whitman W."/>
        </authorList>
    </citation>
    <scope>NUCLEOTIDE SEQUENCE [LARGE SCALE GENOMIC DNA]</scope>
    <source>
        <strain evidence="3 4">KCTC 19046</strain>
    </source>
</reference>
<protein>
    <submittedName>
        <fullName evidence="3">Acetyltransferase-like isoleucine patch superfamily enzyme</fullName>
    </submittedName>
</protein>
<gene>
    <name evidence="3" type="ORF">HDG69_000455</name>
</gene>
<dbReference type="InterPro" id="IPR050179">
    <property type="entry name" value="Trans_hexapeptide_repeat"/>
</dbReference>
<dbReference type="InterPro" id="IPR001451">
    <property type="entry name" value="Hexapep"/>
</dbReference>
<comment type="caution">
    <text evidence="3">The sequence shown here is derived from an EMBL/GenBank/DDBJ whole genome shotgun (WGS) entry which is preliminary data.</text>
</comment>
<dbReference type="CDD" id="cd04647">
    <property type="entry name" value="LbH_MAT_like"/>
    <property type="match status" value="1"/>
</dbReference>
<evidence type="ECO:0000256" key="1">
    <source>
        <dbReference type="ARBA" id="ARBA00022679"/>
    </source>
</evidence>
<proteinExistence type="predicted"/>
<name>A0ABX1ZZ69_9MICO</name>
<evidence type="ECO:0000313" key="4">
    <source>
        <dbReference type="Proteomes" id="UP000757540"/>
    </source>
</evidence>